<feature type="chain" id="PRO_5007356284" evidence="6">
    <location>
        <begin position="21"/>
        <end position="525"/>
    </location>
</feature>
<dbReference type="GO" id="GO:0046872">
    <property type="term" value="F:metal ion binding"/>
    <property type="evidence" value="ECO:0007669"/>
    <property type="project" value="UniProtKB-KW"/>
</dbReference>
<proteinExistence type="inferred from homology"/>
<dbReference type="PROSITE" id="PS00785">
    <property type="entry name" value="5_NUCLEOTIDASE_1"/>
    <property type="match status" value="1"/>
</dbReference>
<dbReference type="PROSITE" id="PS00786">
    <property type="entry name" value="5_NUCLEOTIDASE_2"/>
    <property type="match status" value="1"/>
</dbReference>
<evidence type="ECO:0000256" key="1">
    <source>
        <dbReference type="ARBA" id="ARBA00006654"/>
    </source>
</evidence>
<dbReference type="AlphaFoldDB" id="A0A126UXP4"/>
<keyword evidence="10" id="KW-1185">Reference proteome</keyword>
<evidence type="ECO:0000256" key="2">
    <source>
        <dbReference type="ARBA" id="ARBA00022723"/>
    </source>
</evidence>
<dbReference type="InterPro" id="IPR004843">
    <property type="entry name" value="Calcineurin-like_PHP"/>
</dbReference>
<dbReference type="Gene3D" id="3.90.780.10">
    <property type="entry name" value="5'-Nucleotidase, C-terminal domain"/>
    <property type="match status" value="1"/>
</dbReference>
<feature type="signal peptide" evidence="6">
    <location>
        <begin position="1"/>
        <end position="20"/>
    </location>
</feature>
<keyword evidence="4 6" id="KW-0547">Nucleotide-binding</keyword>
<dbReference type="PANTHER" id="PTHR11575:SF24">
    <property type="entry name" value="5'-NUCLEOTIDASE"/>
    <property type="match status" value="1"/>
</dbReference>
<dbReference type="SUPFAM" id="SSF55816">
    <property type="entry name" value="5'-nucleotidase (syn. UDP-sugar hydrolase), C-terminal domain"/>
    <property type="match status" value="1"/>
</dbReference>
<evidence type="ECO:0000256" key="3">
    <source>
        <dbReference type="ARBA" id="ARBA00022729"/>
    </source>
</evidence>
<dbReference type="InterPro" id="IPR008334">
    <property type="entry name" value="5'-Nucleotdase_C"/>
</dbReference>
<dbReference type="Gene3D" id="3.60.21.10">
    <property type="match status" value="1"/>
</dbReference>
<dbReference type="FunFam" id="3.60.21.10:FF:000020">
    <property type="entry name" value="NT5E isoform 4"/>
    <property type="match status" value="1"/>
</dbReference>
<dbReference type="RefSeq" id="WP_039002688.1">
    <property type="nucleotide sequence ID" value="NZ_CP014327.1"/>
</dbReference>
<keyword evidence="3 6" id="KW-0732">Signal</keyword>
<dbReference type="PRINTS" id="PR01607">
    <property type="entry name" value="APYRASEFAMLY"/>
</dbReference>
<organism evidence="9 10">
    <name type="scientific">Falsihalocynthiibacter arcticus</name>
    <dbReference type="NCBI Taxonomy" id="1579316"/>
    <lineage>
        <taxon>Bacteria</taxon>
        <taxon>Pseudomonadati</taxon>
        <taxon>Pseudomonadota</taxon>
        <taxon>Alphaproteobacteria</taxon>
        <taxon>Rhodobacterales</taxon>
        <taxon>Roseobacteraceae</taxon>
        <taxon>Falsihalocynthiibacter</taxon>
    </lineage>
</organism>
<sequence length="525" mass="54997">MFARLFTSAAVLALTAGAAAADYSLTVLHTNDFHARFEPISKYDAGCSAEDNAAGECFGGSARLVTAVADARARSNNSILVDGGDQFQGTLFYTYYKGKLAAEMMNKLGYDGMTVGNHEFDDGPEVLAGFMDTINFPILMSNADVSQEPALAGKLAKSAIIERGGEKIGLIGLTPQDTDELASPGDLVIFTDPVGAVQGEVDKLTAEGVNKIIVLSHSGYSVDQKVAAETTGVDVIVGGHTNTLLSNTNERAEGPYPTMVGSTAIVSAYAYGKFLGELNVTFNDAGEVISATGEPIITDASVAEDAETVARIAEAAVPLEEIRSKVVASTGAAIDGSRDNCRAKECEMGNLVADAMLARVKDQGIQVALANGGGLRAGLEAGEVTMGDVYTVLPFQNTLATFQVNGATLKDALENAVLQYDDETKNGRFAQVAGMTFTITGSEAFGNRISEVMIDTGAGYETLDPAKVYGVVSNNYVRGGGDGYAMFRDAMNAYDFGPDLADVVSEYLAAAGSYEPYLDGRITVK</sequence>
<dbReference type="InterPro" id="IPR029052">
    <property type="entry name" value="Metallo-depent_PP-like"/>
</dbReference>
<keyword evidence="2" id="KW-0479">Metal-binding</keyword>
<dbReference type="PANTHER" id="PTHR11575">
    <property type="entry name" value="5'-NUCLEOTIDASE-RELATED"/>
    <property type="match status" value="1"/>
</dbReference>
<dbReference type="Proteomes" id="UP000070371">
    <property type="component" value="Chromosome"/>
</dbReference>
<reference evidence="9 10" key="1">
    <citation type="submission" date="2016-02" db="EMBL/GenBank/DDBJ databases">
        <title>Complete genome sequence of Halocynthiibacter arcticus PAMC 20958t from arctic marine sediment.</title>
        <authorList>
            <person name="Lee Y.M."/>
            <person name="Baek K."/>
            <person name="Lee H.K."/>
            <person name="Shin S.C."/>
        </authorList>
    </citation>
    <scope>NUCLEOTIDE SEQUENCE [LARGE SCALE GENOMIC DNA]</scope>
    <source>
        <strain evidence="9">PAMC 20958</strain>
    </source>
</reference>
<dbReference type="GO" id="GO:0016788">
    <property type="term" value="F:hydrolase activity, acting on ester bonds"/>
    <property type="evidence" value="ECO:0007669"/>
    <property type="project" value="InterPro"/>
</dbReference>
<dbReference type="STRING" id="1579316.RC74_02055"/>
<dbReference type="Pfam" id="PF00149">
    <property type="entry name" value="Metallophos"/>
    <property type="match status" value="1"/>
</dbReference>
<dbReference type="CDD" id="cd07409">
    <property type="entry name" value="MPP_CD73_N"/>
    <property type="match status" value="1"/>
</dbReference>
<gene>
    <name evidence="9" type="ORF">RC74_02055</name>
</gene>
<accession>A0A126UXP4</accession>
<evidence type="ECO:0000256" key="5">
    <source>
        <dbReference type="ARBA" id="ARBA00022801"/>
    </source>
</evidence>
<dbReference type="GO" id="GO:0000166">
    <property type="term" value="F:nucleotide binding"/>
    <property type="evidence" value="ECO:0007669"/>
    <property type="project" value="UniProtKB-KW"/>
</dbReference>
<name>A0A126UXP4_9RHOB</name>
<dbReference type="InterPro" id="IPR006179">
    <property type="entry name" value="5_nucleotidase/apyrase"/>
</dbReference>
<feature type="domain" description="5'-Nucleotidase C-terminal" evidence="8">
    <location>
        <begin position="333"/>
        <end position="488"/>
    </location>
</feature>
<dbReference type="Pfam" id="PF02872">
    <property type="entry name" value="5_nucleotid_C"/>
    <property type="match status" value="1"/>
</dbReference>
<evidence type="ECO:0000313" key="10">
    <source>
        <dbReference type="Proteomes" id="UP000070371"/>
    </source>
</evidence>
<evidence type="ECO:0000313" key="9">
    <source>
        <dbReference type="EMBL" id="AML50209.1"/>
    </source>
</evidence>
<dbReference type="KEGG" id="hat:RC74_02055"/>
<feature type="domain" description="Calcineurin-like phosphoesterase" evidence="7">
    <location>
        <begin position="26"/>
        <end position="241"/>
    </location>
</feature>
<protein>
    <submittedName>
        <fullName evidence="9">Multifunctional 2',3'-cyclic-nucleotide 2'-phosphodiesterase/5'-nucleotidase/3'-nucleotidase</fullName>
    </submittedName>
</protein>
<dbReference type="InterPro" id="IPR006146">
    <property type="entry name" value="5'-Nucleotdase_CS"/>
</dbReference>
<dbReference type="InterPro" id="IPR036907">
    <property type="entry name" value="5'-Nucleotdase_C_sf"/>
</dbReference>
<dbReference type="SUPFAM" id="SSF56300">
    <property type="entry name" value="Metallo-dependent phosphatases"/>
    <property type="match status" value="1"/>
</dbReference>
<dbReference type="OrthoDB" id="9803927at2"/>
<dbReference type="EMBL" id="CP014327">
    <property type="protein sequence ID" value="AML50209.1"/>
    <property type="molecule type" value="Genomic_DNA"/>
</dbReference>
<evidence type="ECO:0000256" key="6">
    <source>
        <dbReference type="RuleBase" id="RU362119"/>
    </source>
</evidence>
<evidence type="ECO:0000259" key="8">
    <source>
        <dbReference type="Pfam" id="PF02872"/>
    </source>
</evidence>
<dbReference type="GO" id="GO:0009166">
    <property type="term" value="P:nucleotide catabolic process"/>
    <property type="evidence" value="ECO:0007669"/>
    <property type="project" value="InterPro"/>
</dbReference>
<comment type="similarity">
    <text evidence="1 6">Belongs to the 5'-nucleotidase family.</text>
</comment>
<evidence type="ECO:0000256" key="4">
    <source>
        <dbReference type="ARBA" id="ARBA00022741"/>
    </source>
</evidence>
<keyword evidence="5 6" id="KW-0378">Hydrolase</keyword>
<evidence type="ECO:0000259" key="7">
    <source>
        <dbReference type="Pfam" id="PF00149"/>
    </source>
</evidence>